<dbReference type="SUPFAM" id="SSF49785">
    <property type="entry name" value="Galactose-binding domain-like"/>
    <property type="match status" value="1"/>
</dbReference>
<dbReference type="AlphaFoldDB" id="A0A7G7W3S0"/>
<proteinExistence type="inferred from homology"/>
<dbReference type="Gene3D" id="2.60.120.260">
    <property type="entry name" value="Galactose-binding domain-like"/>
    <property type="match status" value="1"/>
</dbReference>
<gene>
    <name evidence="5" type="ORF">H4317_12580</name>
</gene>
<dbReference type="PANTHER" id="PTHR31683">
    <property type="entry name" value="PECTATE LYASE 18-RELATED"/>
    <property type="match status" value="1"/>
</dbReference>
<dbReference type="PROSITE" id="PS51175">
    <property type="entry name" value="CBM6"/>
    <property type="match status" value="1"/>
</dbReference>
<dbReference type="InterPro" id="IPR002022">
    <property type="entry name" value="Pec_lyase"/>
</dbReference>
<dbReference type="PANTHER" id="PTHR31683:SF18">
    <property type="entry name" value="PECTATE LYASE 21-RELATED"/>
    <property type="match status" value="1"/>
</dbReference>
<evidence type="ECO:0000256" key="3">
    <source>
        <dbReference type="SAM" id="SignalP"/>
    </source>
</evidence>
<dbReference type="InterPro" id="IPR012334">
    <property type="entry name" value="Pectin_lyas_fold"/>
</dbReference>
<evidence type="ECO:0000256" key="1">
    <source>
        <dbReference type="ARBA" id="ARBA00023239"/>
    </source>
</evidence>
<reference evidence="5 6" key="1">
    <citation type="submission" date="2020-08" db="EMBL/GenBank/DDBJ databases">
        <title>Hymenobacter sp. S2-20-2 genome sequencing.</title>
        <authorList>
            <person name="Jin L."/>
        </authorList>
    </citation>
    <scope>NUCLEOTIDE SEQUENCE [LARGE SCALE GENOMIC DNA]</scope>
    <source>
        <strain evidence="5 6">S2-20-2</strain>
    </source>
</reference>
<dbReference type="RefSeq" id="WP_185886944.1">
    <property type="nucleotide sequence ID" value="NZ_CP060202.1"/>
</dbReference>
<dbReference type="SUPFAM" id="SSF51126">
    <property type="entry name" value="Pectin lyase-like"/>
    <property type="match status" value="1"/>
</dbReference>
<accession>A0A7G7W3S0</accession>
<protein>
    <submittedName>
        <fullName evidence="5">Carbohydrate-binding protein</fullName>
    </submittedName>
</protein>
<dbReference type="Gene3D" id="2.160.20.10">
    <property type="entry name" value="Single-stranded right-handed beta-helix, Pectin lyase-like"/>
    <property type="match status" value="1"/>
</dbReference>
<dbReference type="InterPro" id="IPR005084">
    <property type="entry name" value="CBM6"/>
</dbReference>
<dbReference type="SMART" id="SM00656">
    <property type="entry name" value="Amb_all"/>
    <property type="match status" value="1"/>
</dbReference>
<dbReference type="EMBL" id="CP060202">
    <property type="protein sequence ID" value="QNH61013.1"/>
    <property type="molecule type" value="Genomic_DNA"/>
</dbReference>
<dbReference type="GO" id="GO:0000272">
    <property type="term" value="P:polysaccharide catabolic process"/>
    <property type="evidence" value="ECO:0007669"/>
    <property type="project" value="UniProtKB-KW"/>
</dbReference>
<keyword evidence="2" id="KW-0964">Secreted</keyword>
<feature type="signal peptide" evidence="3">
    <location>
        <begin position="1"/>
        <end position="21"/>
    </location>
</feature>
<dbReference type="Pfam" id="PF00544">
    <property type="entry name" value="Pectate_lyase_4"/>
    <property type="match status" value="1"/>
</dbReference>
<dbReference type="KEGG" id="hsk:H4317_12580"/>
<organism evidence="5 6">
    <name type="scientific">Hymenobacter sediminicola</name>
    <dbReference type="NCBI Taxonomy" id="2761579"/>
    <lineage>
        <taxon>Bacteria</taxon>
        <taxon>Pseudomonadati</taxon>
        <taxon>Bacteroidota</taxon>
        <taxon>Cytophagia</taxon>
        <taxon>Cytophagales</taxon>
        <taxon>Hymenobacteraceae</taxon>
        <taxon>Hymenobacter</taxon>
    </lineage>
</organism>
<keyword evidence="1 2" id="KW-0456">Lyase</keyword>
<dbReference type="GO" id="GO:0030570">
    <property type="term" value="F:pectate lyase activity"/>
    <property type="evidence" value="ECO:0007669"/>
    <property type="project" value="InterPro"/>
</dbReference>
<dbReference type="InterPro" id="IPR044060">
    <property type="entry name" value="Bacterial_rp_domain"/>
</dbReference>
<evidence type="ECO:0000259" key="4">
    <source>
        <dbReference type="PROSITE" id="PS51175"/>
    </source>
</evidence>
<comment type="subcellular location">
    <subcellularLocation>
        <location evidence="2">Secreted</location>
    </subcellularLocation>
</comment>
<dbReference type="InterPro" id="IPR011050">
    <property type="entry name" value="Pectin_lyase_fold/virulence"/>
</dbReference>
<keyword evidence="2" id="KW-0624">Polysaccharide degradation</keyword>
<dbReference type="Pfam" id="PF03422">
    <property type="entry name" value="CBM_6"/>
    <property type="match status" value="1"/>
</dbReference>
<feature type="chain" id="PRO_5028802478" evidence="3">
    <location>
        <begin position="22"/>
        <end position="664"/>
    </location>
</feature>
<dbReference type="InterPro" id="IPR045032">
    <property type="entry name" value="PEL"/>
</dbReference>
<evidence type="ECO:0000313" key="5">
    <source>
        <dbReference type="EMBL" id="QNH61013.1"/>
    </source>
</evidence>
<keyword evidence="3" id="KW-0732">Signal</keyword>
<name>A0A7G7W3S0_9BACT</name>
<dbReference type="InterPro" id="IPR008979">
    <property type="entry name" value="Galactose-bd-like_sf"/>
</dbReference>
<evidence type="ECO:0000313" key="6">
    <source>
        <dbReference type="Proteomes" id="UP000515489"/>
    </source>
</evidence>
<keyword evidence="6" id="KW-1185">Reference proteome</keyword>
<dbReference type="GO" id="GO:0030246">
    <property type="term" value="F:carbohydrate binding"/>
    <property type="evidence" value="ECO:0007669"/>
    <property type="project" value="InterPro"/>
</dbReference>
<feature type="domain" description="CBM6" evidence="4">
    <location>
        <begin position="421"/>
        <end position="550"/>
    </location>
</feature>
<evidence type="ECO:0000256" key="2">
    <source>
        <dbReference type="RuleBase" id="RU361173"/>
    </source>
</evidence>
<sequence>MNKLLLFLLLALLLAGPGSRAQTPGATFGLFGYAGTTTGTTGGAGGTSVTVNTGTALQAAINSKGAQPLTIYINGTITPANSPGLDKIEVKNKNDISIIGFATLGEFNGIGIKVFRANNIILQNLKVHHVLASFGDGDCISIEGPASHVWVDHCELYNVYQGTGVDDYDGLLDAKSDCEYLTFSWNYLHDAWKASLMGFTDTDNFDRKITYHHNRFENINSRLPLFRFGSGHVFNNYYKDIASTCINPRMGACVKIENNYFDNARNPYVTAYSAQDGFGDVSGNVLVNSPFVYASDVRVLPVCTATIPYAYASVLNPAADVPALVLANAGIGIVGPTLAPGTFQVSTAVVGQGSVSPASGVYNQGQLLTLTATPASGWQFAGWSGDTTATTNPLTFPVRRSRALTATFTQSTTPGAPGSLVRIEDSALPATGLCSFDGVVSTNSGADNGSVINLTNSSGRGITWKVEVAPAGLYQLKWRYVNSSASSAFTAKLSINGTEVNPAVPFPRTSNSTTFALTTLDVTLGPGVNEIRLETTQTASFADIDWLEVSGTRLVAANCASAVGTITGVLPVKTPRGAPAVVQVYPNPGKSAFTFDVTLRRAGHVQAALYSATGAKVADLLPGGKLLPAGTHQLLYQNTTLPAGVYYYILETGYETCSGKLLVE</sequence>
<dbReference type="Pfam" id="PF18998">
    <property type="entry name" value="Flg_new_2"/>
    <property type="match status" value="1"/>
</dbReference>
<keyword evidence="2" id="KW-0119">Carbohydrate metabolism</keyword>
<dbReference type="Proteomes" id="UP000515489">
    <property type="component" value="Chromosome"/>
</dbReference>
<dbReference type="GO" id="GO:0005576">
    <property type="term" value="C:extracellular region"/>
    <property type="evidence" value="ECO:0007669"/>
    <property type="project" value="UniProtKB-SubCell"/>
</dbReference>
<comment type="similarity">
    <text evidence="2">Belongs to the polysaccharide lyase 1 family.</text>
</comment>